<dbReference type="Proteomes" id="UP000694568">
    <property type="component" value="Unplaced"/>
</dbReference>
<feature type="region of interest" description="Disordered" evidence="1">
    <location>
        <begin position="468"/>
        <end position="497"/>
    </location>
</feature>
<feature type="chain" id="PRO_5034027961" evidence="2">
    <location>
        <begin position="27"/>
        <end position="632"/>
    </location>
</feature>
<keyword evidence="2" id="KW-0732">Signal</keyword>
<evidence type="ECO:0000256" key="1">
    <source>
        <dbReference type="SAM" id="MobiDB-lite"/>
    </source>
</evidence>
<dbReference type="GO" id="GO:0007344">
    <property type="term" value="P:pronuclear fusion"/>
    <property type="evidence" value="ECO:0007669"/>
    <property type="project" value="Ensembl"/>
</dbReference>
<evidence type="ECO:0000256" key="2">
    <source>
        <dbReference type="SAM" id="SignalP"/>
    </source>
</evidence>
<sequence length="632" mass="69603">MAHLLIHRLYFLLISILACQCPAVSGLFEWLKEASAPPPAAPAAPPPAAAVPALLAKDAQFEMATTDERFLSEAKQMELSPLDSCHFKVVAQLKASCESLPEEQLAKLGVVLFNCQAEVEGRQTYPCTEEMTIKECTADMDSDTWNAYHIVSNRARSVCYATRQQLFRRRAEHTVNALISTATSQLDAMKGLKEGQLELKELTAASLDKLLDGHSALQEQQGKLYEGQGQMESSLRDNLERLGQEKALIASGQELVAQLIQGITKRMENVSEHLQIQGSEVQDSHKAIVKDLADVRHQAQDIHQKIDHSMLEFLQYQDQTSQYYTDLMNKLERMNRTLGATLHYLDNMQSRIEERLHMIQGYLGWAGLSLTAMWTCIAHTGYFVMGAVLQTFLRCPGFSRAMLLLAVPLNAVAEVNQQPALDLPCLSLLLLILSLGQWFASHLWVCFQSRGKPAAPLPLASWAIVEPQKPGSSSSSSYPPSSTPQKDENDGSIDQDDLLNQDSFISGNFGVSAASPLHRKPIPESRFTPIIGTPNHSTPRLVPQPVLSKALVADIPLRNLGGVFDFVTDSHDFMNDSRSASPTPSVVSNSSLSGRQLCNGITKTGKVCKKRAVLGQDYCRIHEGGHTSYVAK</sequence>
<dbReference type="GeneTree" id="ENSGT00740000115898"/>
<evidence type="ECO:0000313" key="3">
    <source>
        <dbReference type="Ensembl" id="ENSSLUP00000022774.1"/>
    </source>
</evidence>
<dbReference type="OrthoDB" id="5978806at2759"/>
<feature type="compositionally biased region" description="Low complexity" evidence="1">
    <location>
        <begin position="470"/>
        <end position="484"/>
    </location>
</feature>
<dbReference type="GeneID" id="116038190"/>
<accession>A0A8C9YHK4</accession>
<gene>
    <name evidence="3" type="primary">bmb</name>
</gene>
<evidence type="ECO:0000313" key="4">
    <source>
        <dbReference type="Proteomes" id="UP000694568"/>
    </source>
</evidence>
<dbReference type="Ensembl" id="ENSSLUT00000023524.1">
    <property type="protein sequence ID" value="ENSSLUP00000022774.1"/>
    <property type="gene ID" value="ENSSLUG00000010448.1"/>
</dbReference>
<name>A0A8C9YHK4_SANLU</name>
<reference evidence="3" key="1">
    <citation type="submission" date="2025-08" db="UniProtKB">
        <authorList>
            <consortium name="Ensembl"/>
        </authorList>
    </citation>
    <scope>IDENTIFICATION</scope>
</reference>
<dbReference type="AlphaFoldDB" id="A0A8C9YHK4"/>
<dbReference type="PANTHER" id="PTHR33538">
    <property type="entry name" value="PROTEIN GAMETE EXPRESSED 1"/>
    <property type="match status" value="1"/>
</dbReference>
<reference evidence="3" key="2">
    <citation type="submission" date="2025-09" db="UniProtKB">
        <authorList>
            <consortium name="Ensembl"/>
        </authorList>
    </citation>
    <scope>IDENTIFICATION</scope>
</reference>
<protein>
    <submittedName>
        <fullName evidence="3">Brambleberry</fullName>
    </submittedName>
</protein>
<dbReference type="InterPro" id="IPR040346">
    <property type="entry name" value="GEX1/Brambleberry"/>
</dbReference>
<dbReference type="RefSeq" id="XP_031138276.1">
    <property type="nucleotide sequence ID" value="XM_031282416.2"/>
</dbReference>
<proteinExistence type="predicted"/>
<dbReference type="PANTHER" id="PTHR33538:SF1">
    <property type="entry name" value="PROTEIN BRAMBLEBERRY"/>
    <property type="match status" value="1"/>
</dbReference>
<dbReference type="RefSeq" id="XP_035863056.1">
    <property type="nucleotide sequence ID" value="XM_036007163.1"/>
</dbReference>
<keyword evidence="4" id="KW-1185">Reference proteome</keyword>
<dbReference type="GO" id="GO:0061472">
    <property type="term" value="P:karyomere membrane fusion"/>
    <property type="evidence" value="ECO:0007669"/>
    <property type="project" value="Ensembl"/>
</dbReference>
<feature type="signal peptide" evidence="2">
    <location>
        <begin position="1"/>
        <end position="26"/>
    </location>
</feature>
<organism evidence="3 4">
    <name type="scientific">Sander lucioperca</name>
    <name type="common">Pike-perch</name>
    <name type="synonym">Perca lucioperca</name>
    <dbReference type="NCBI Taxonomy" id="283035"/>
    <lineage>
        <taxon>Eukaryota</taxon>
        <taxon>Metazoa</taxon>
        <taxon>Chordata</taxon>
        <taxon>Craniata</taxon>
        <taxon>Vertebrata</taxon>
        <taxon>Euteleostomi</taxon>
        <taxon>Actinopterygii</taxon>
        <taxon>Neopterygii</taxon>
        <taxon>Teleostei</taxon>
        <taxon>Neoteleostei</taxon>
        <taxon>Acanthomorphata</taxon>
        <taxon>Eupercaria</taxon>
        <taxon>Perciformes</taxon>
        <taxon>Percoidei</taxon>
        <taxon>Percidae</taxon>
        <taxon>Luciopercinae</taxon>
        <taxon>Sander</taxon>
    </lineage>
</organism>